<organism evidence="1 2">
    <name type="scientific">Acetobacter malorum</name>
    <dbReference type="NCBI Taxonomy" id="178901"/>
    <lineage>
        <taxon>Bacteria</taxon>
        <taxon>Pseudomonadati</taxon>
        <taxon>Pseudomonadota</taxon>
        <taxon>Alphaproteobacteria</taxon>
        <taxon>Acetobacterales</taxon>
        <taxon>Acetobacteraceae</taxon>
        <taxon>Acetobacter</taxon>
    </lineage>
</organism>
<accession>A0A149VG03</accession>
<feature type="non-terminal residue" evidence="1">
    <location>
        <position position="504"/>
    </location>
</feature>
<dbReference type="EMBL" id="LHZZ01000406">
    <property type="protein sequence ID" value="KXV78853.1"/>
    <property type="molecule type" value="Genomic_DNA"/>
</dbReference>
<dbReference type="PROSITE" id="PS00092">
    <property type="entry name" value="N6_MTASE"/>
    <property type="match status" value="1"/>
</dbReference>
<dbReference type="InterPro" id="IPR052933">
    <property type="entry name" value="DNA_Protect_Modify"/>
</dbReference>
<dbReference type="InterPro" id="IPR002052">
    <property type="entry name" value="DNA_methylase_N6_adenine_CS"/>
</dbReference>
<dbReference type="SUPFAM" id="SSF53335">
    <property type="entry name" value="S-adenosyl-L-methionine-dependent methyltransferases"/>
    <property type="match status" value="1"/>
</dbReference>
<dbReference type="GO" id="GO:0003676">
    <property type="term" value="F:nucleic acid binding"/>
    <property type="evidence" value="ECO:0007669"/>
    <property type="project" value="InterPro"/>
</dbReference>
<reference evidence="1 2" key="1">
    <citation type="submission" date="2015-06" db="EMBL/GenBank/DDBJ databases">
        <title>Improved classification and identification of acetic acid bacteria using matrix-assisted laser desorption/ionization time-of-flight mass spectrometry; Gluconobacter nephelii and Gluconobacter uchimurae are later heterotypic synonyms of Gluconobacter japonicus and Gluconobacter oxydans, respectively.</title>
        <authorList>
            <person name="Li L."/>
            <person name="Cleenwerck I."/>
            <person name="De Vuyst L."/>
            <person name="Vandamme P."/>
        </authorList>
    </citation>
    <scope>NUCLEOTIDE SEQUENCE [LARGE SCALE GENOMIC DNA]</scope>
    <source>
        <strain evidence="1 2">LMG 1604</strain>
    </source>
</reference>
<dbReference type="GO" id="GO:0008168">
    <property type="term" value="F:methyltransferase activity"/>
    <property type="evidence" value="ECO:0007669"/>
    <property type="project" value="InterPro"/>
</dbReference>
<dbReference type="AlphaFoldDB" id="A0A149VG03"/>
<name>A0A149VG03_9PROT</name>
<dbReference type="CDD" id="cd02440">
    <property type="entry name" value="AdoMet_MTases"/>
    <property type="match status" value="1"/>
</dbReference>
<dbReference type="Proteomes" id="UP000075538">
    <property type="component" value="Unassembled WGS sequence"/>
</dbReference>
<dbReference type="InterPro" id="IPR029063">
    <property type="entry name" value="SAM-dependent_MTases_sf"/>
</dbReference>
<dbReference type="PRINTS" id="PR00507">
    <property type="entry name" value="N12N6MTFRASE"/>
</dbReference>
<sequence length="504" mass="55090">MSMSASQLNLFDTTVLSGELASLWSLDDDQPIPEVCIPSPPPFRIPQRDFRLKGLRGLASGWKARAEANLAAIALLGTLEREDRNATEAEQEVLARFTGFGAGELANNLFPPAGKGVRKGWESLASELEQLTSETERAGLQRATQYAHYTPELIVHSLWDMALRMGFRGGSVLEPGCGTGLFIAARPEKLEGKIAFTGIENDPISARIARKLYPNQWIRSEDFTRAQLPQGYDLAIGNPPFSNRTVHGRVGLEKQGLSLPDFFIARSLEALRPGGIALFVTSRYTLDKTDPKARRIIDESADLLGAVRLPEGAMRDDAGTDVVVDILAFRKREMGEEPSNESWVETADIPDSDERNGPLVINRYFLDHPEQVLGCHNWTTTQFGPGYTCSATAGAELDLLLPQALSRIAPNVHFLQPLEARIARPAGEGVRVGTAASGADLKEGSYFVERGVLHQISEGQAQIVPIRKAGQAEGIFAKHARIIRGLVPIRDAARSVLRAQMQNL</sequence>
<comment type="caution">
    <text evidence="1">The sequence shown here is derived from an EMBL/GenBank/DDBJ whole genome shotgun (WGS) entry which is preliminary data.</text>
</comment>
<dbReference type="Gene3D" id="3.40.50.150">
    <property type="entry name" value="Vaccinia Virus protein VP39"/>
    <property type="match status" value="1"/>
</dbReference>
<evidence type="ECO:0000313" key="2">
    <source>
        <dbReference type="Proteomes" id="UP000075538"/>
    </source>
</evidence>
<dbReference type="GO" id="GO:0032259">
    <property type="term" value="P:methylation"/>
    <property type="evidence" value="ECO:0007669"/>
    <property type="project" value="InterPro"/>
</dbReference>
<evidence type="ECO:0000313" key="1">
    <source>
        <dbReference type="EMBL" id="KXV78853.1"/>
    </source>
</evidence>
<dbReference type="PANTHER" id="PTHR41313:SF1">
    <property type="entry name" value="DNA METHYLASE ADENINE-SPECIFIC DOMAIN-CONTAINING PROTEIN"/>
    <property type="match status" value="1"/>
</dbReference>
<protein>
    <submittedName>
        <fullName evidence="1">Lactate dehydrogenase</fullName>
    </submittedName>
</protein>
<proteinExistence type="predicted"/>
<dbReference type="PANTHER" id="PTHR41313">
    <property type="entry name" value="ADENINE-SPECIFIC METHYLTRANSFERASE"/>
    <property type="match status" value="1"/>
</dbReference>
<gene>
    <name evidence="1" type="ORF">AD953_03855</name>
</gene>